<dbReference type="InterPro" id="IPR054712">
    <property type="entry name" value="Cas3-like_dom"/>
</dbReference>
<dbReference type="Pfam" id="PF18019">
    <property type="entry name" value="Cas3_HD"/>
    <property type="match status" value="1"/>
</dbReference>
<dbReference type="SMART" id="SM00490">
    <property type="entry name" value="HELICc"/>
    <property type="match status" value="1"/>
</dbReference>
<keyword evidence="6" id="KW-0378">Hydrolase</keyword>
<evidence type="ECO:0000256" key="6">
    <source>
        <dbReference type="ARBA" id="ARBA00022801"/>
    </source>
</evidence>
<dbReference type="PANTHER" id="PTHR47963">
    <property type="entry name" value="DEAD-BOX ATP-DEPENDENT RNA HELICASE 47, MITOCHONDRIAL"/>
    <property type="match status" value="1"/>
</dbReference>
<dbReference type="InterPro" id="IPR006483">
    <property type="entry name" value="CRISPR-assoc_Cas3_HD"/>
</dbReference>
<name>A0ABN0Z964_9ACTN</name>
<protein>
    <recommendedName>
        <fullName evidence="11">Helicase C-terminal domain-containing protein</fullName>
    </recommendedName>
</protein>
<evidence type="ECO:0000256" key="4">
    <source>
        <dbReference type="ARBA" id="ARBA00022723"/>
    </source>
</evidence>
<dbReference type="InterPro" id="IPR001650">
    <property type="entry name" value="Helicase_C-like"/>
</dbReference>
<reference evidence="12 13" key="1">
    <citation type="journal article" date="2019" name="Int. J. Syst. Evol. Microbiol.">
        <title>The Global Catalogue of Microorganisms (GCM) 10K type strain sequencing project: providing services to taxonomists for standard genome sequencing and annotation.</title>
        <authorList>
            <consortium name="The Broad Institute Genomics Platform"/>
            <consortium name="The Broad Institute Genome Sequencing Center for Infectious Disease"/>
            <person name="Wu L."/>
            <person name="Ma J."/>
        </authorList>
    </citation>
    <scope>NUCLEOTIDE SEQUENCE [LARGE SCALE GENOMIC DNA]</scope>
    <source>
        <strain evidence="12 13">JCM 4788</strain>
    </source>
</reference>
<keyword evidence="4" id="KW-0479">Metal-binding</keyword>
<evidence type="ECO:0000256" key="1">
    <source>
        <dbReference type="ARBA" id="ARBA00006847"/>
    </source>
</evidence>
<feature type="region of interest" description="Disordered" evidence="10">
    <location>
        <begin position="379"/>
        <end position="403"/>
    </location>
</feature>
<dbReference type="InterPro" id="IPR006474">
    <property type="entry name" value="Helicase_Cas3_CRISPR-ass_core"/>
</dbReference>
<evidence type="ECO:0000256" key="9">
    <source>
        <dbReference type="ARBA" id="ARBA00023118"/>
    </source>
</evidence>
<accession>A0ABN0Z964</accession>
<keyword evidence="3" id="KW-0540">Nuclease</keyword>
<feature type="domain" description="Helicase C-terminal" evidence="11">
    <location>
        <begin position="609"/>
        <end position="695"/>
    </location>
</feature>
<evidence type="ECO:0000259" key="11">
    <source>
        <dbReference type="SMART" id="SM00490"/>
    </source>
</evidence>
<comment type="similarity">
    <text evidence="2">In the central section; belongs to the CRISPR-associated helicase Cas3 family.</text>
</comment>
<comment type="caution">
    <text evidence="12">The sequence shown here is derived from an EMBL/GenBank/DDBJ whole genome shotgun (WGS) entry which is preliminary data.</text>
</comment>
<dbReference type="Proteomes" id="UP001500879">
    <property type="component" value="Unassembled WGS sequence"/>
</dbReference>
<dbReference type="PANTHER" id="PTHR47963:SF9">
    <property type="entry name" value="CRISPR-ASSOCIATED ENDONUCLEASE_HELICASE CAS3"/>
    <property type="match status" value="1"/>
</dbReference>
<dbReference type="NCBIfam" id="TIGR01587">
    <property type="entry name" value="cas3_core"/>
    <property type="match status" value="1"/>
</dbReference>
<dbReference type="InterPro" id="IPR038257">
    <property type="entry name" value="CRISPR-assoc_Cas3_HD_sf"/>
</dbReference>
<evidence type="ECO:0000256" key="2">
    <source>
        <dbReference type="ARBA" id="ARBA00009046"/>
    </source>
</evidence>
<keyword evidence="7" id="KW-0347">Helicase</keyword>
<organism evidence="12 13">
    <name type="scientific">Streptomyces luteireticuli</name>
    <dbReference type="NCBI Taxonomy" id="173858"/>
    <lineage>
        <taxon>Bacteria</taxon>
        <taxon>Bacillati</taxon>
        <taxon>Actinomycetota</taxon>
        <taxon>Actinomycetes</taxon>
        <taxon>Kitasatosporales</taxon>
        <taxon>Streptomycetaceae</taxon>
        <taxon>Streptomyces</taxon>
    </lineage>
</organism>
<proteinExistence type="inferred from homology"/>
<comment type="similarity">
    <text evidence="1">In the N-terminal section; belongs to the CRISPR-associated nuclease Cas3-HD family.</text>
</comment>
<keyword evidence="8" id="KW-0067">ATP-binding</keyword>
<dbReference type="InterPro" id="IPR050547">
    <property type="entry name" value="DEAD_box_RNA_helicases"/>
</dbReference>
<evidence type="ECO:0000313" key="12">
    <source>
        <dbReference type="EMBL" id="GAA0439794.1"/>
    </source>
</evidence>
<keyword evidence="9" id="KW-0051">Antiviral defense</keyword>
<dbReference type="InterPro" id="IPR027417">
    <property type="entry name" value="P-loop_NTPase"/>
</dbReference>
<dbReference type="Pfam" id="PF18395">
    <property type="entry name" value="Cas3_C"/>
    <property type="match status" value="1"/>
</dbReference>
<dbReference type="InterPro" id="IPR041372">
    <property type="entry name" value="Cas3_C"/>
</dbReference>
<evidence type="ECO:0000256" key="3">
    <source>
        <dbReference type="ARBA" id="ARBA00022722"/>
    </source>
</evidence>
<gene>
    <name evidence="12" type="ORF">GCM10010357_71420</name>
</gene>
<dbReference type="SUPFAM" id="SSF52540">
    <property type="entry name" value="P-loop containing nucleoside triphosphate hydrolases"/>
    <property type="match status" value="1"/>
</dbReference>
<keyword evidence="13" id="KW-1185">Reference proteome</keyword>
<keyword evidence="5" id="KW-0547">Nucleotide-binding</keyword>
<dbReference type="Gene3D" id="1.10.3210.30">
    <property type="match status" value="1"/>
</dbReference>
<evidence type="ECO:0000256" key="7">
    <source>
        <dbReference type="ARBA" id="ARBA00022806"/>
    </source>
</evidence>
<evidence type="ECO:0000256" key="8">
    <source>
        <dbReference type="ARBA" id="ARBA00022840"/>
    </source>
</evidence>
<evidence type="ECO:0000256" key="5">
    <source>
        <dbReference type="ARBA" id="ARBA00022741"/>
    </source>
</evidence>
<evidence type="ECO:0000256" key="10">
    <source>
        <dbReference type="SAM" id="MobiDB-lite"/>
    </source>
</evidence>
<evidence type="ECO:0000313" key="13">
    <source>
        <dbReference type="Proteomes" id="UP001500879"/>
    </source>
</evidence>
<sequence>MGAVEDGRFGGIDLRPWGELDTATGTAYPLLFRMIDAGAMAVELWDQFLTSHQKGLISCGLGVGEEEARSLAGYLAAMQSIGKLTPSCQRGAASAWAWLDDGLVADAGRFAELSPERATVHTGLGLLEEAGFASESNDSAGVRAAQVLGAYRGRFLQLDVDRAASHARVEATLGGPAWRALRQRYARLLRYLFAVQSTPGQIPLVAGVLLAGLGTVADRLAGRRGFWLPNAHMPSFGAHEHHSRARAQVREAVEASGLARCELEEIPFTQAHPRLERPNALQASVMEELPGLVTARGTGIVVVTDATGAGKSVTALEAARVFNAHCGTRGLLWLLPTTATADAAYDMLDGYVRAHRPERAPVTLVHSHSWLNAAYTDQALAPEPGDGKENGGRAAGEEPGEPVAGPEAWLRGWEAALLAPYTVATVDQALMAVLPVRFNSLRLLALSGRTVVIDEAHALDPFSRRQLRRLLNWLGALGSPVVVLSATLPTSTCQELVRAYLSGAGRPSRVLDRQSFTTPYPGWLFADAATASCHRMSPRARQAHITAQRRTVHVWFRQVRHRRLGDAGRVVEDGERLSAIGELAGPVVREGGCAVVVCATVPDAQDTYQYLARTWPGSAGDLLLLHARFPGHVREKTMRGLRAMLGPGGRRPDRLVVVTTSLLDMSLDIDVDLMVSDLASISRLLQRAGRLARFAYLRAGRAVRRPPWWSGEDPRLTVLQPVNAQGATAVPPGWRTVESAFVLHATAALLPALQAAPLVVPDQVQDFVEHVHSTASASADAPAGHQRMLAGHQARVHQDEHLSAVHLIPAPARVSSLADLHRQHLTTAQAATRLGDLPTRLLPCYRTENDTLALDRAGLHPLPQNAHLSARQVRQVLQHTLPVPTAWVTRRGPAHRPPPSWHRHPLLADLVLLPSEANRPERFEDFGRHLLRMDDELGLIHDRLP</sequence>
<dbReference type="EMBL" id="BAAABX010000097">
    <property type="protein sequence ID" value="GAA0439794.1"/>
    <property type="molecule type" value="Genomic_DNA"/>
</dbReference>
<dbReference type="CDD" id="cd17930">
    <property type="entry name" value="DEXHc_cas3"/>
    <property type="match status" value="1"/>
</dbReference>
<dbReference type="Gene3D" id="3.40.50.300">
    <property type="entry name" value="P-loop containing nucleotide triphosphate hydrolases"/>
    <property type="match status" value="2"/>
</dbReference>
<dbReference type="Pfam" id="PF22590">
    <property type="entry name" value="Cas3-like_C_2"/>
    <property type="match status" value="1"/>
</dbReference>